<evidence type="ECO:0008006" key="4">
    <source>
        <dbReference type="Google" id="ProtNLM"/>
    </source>
</evidence>
<dbReference type="Gene3D" id="2.30.310.10">
    <property type="entry name" value="ibrinogen binding protein from staphylococcus aureus domain"/>
    <property type="match status" value="1"/>
</dbReference>
<dbReference type="AlphaFoldDB" id="A0A7G9Z2E8"/>
<evidence type="ECO:0000256" key="1">
    <source>
        <dbReference type="SAM" id="Coils"/>
    </source>
</evidence>
<dbReference type="GO" id="GO:0000049">
    <property type="term" value="F:tRNA binding"/>
    <property type="evidence" value="ECO:0007669"/>
    <property type="project" value="TreeGrafter"/>
</dbReference>
<name>A0A7G9Z2E8_9EURY</name>
<sequence>MTNLEYSRIVEELQPLVDRHFTKISLAGSAYRMKIGSTSIICEPGVRLHITKYIDKETTLDSFCQKVRKELDNSRLTAVSQVNNDRVILLDFRAGSLYFEMFGKGNIILVQDGKTVSAVKREKWADREIRPGAAYQPPKPSVITELGKALSGKYVAASLMKLPLGKPYVHEILLRARIDEKAPGDKLTKQQVAGLEKELESLKGSLEPLCFYEGDAPVDFSLARLTAYAGARAESLPSLSEAADEYYFRKKAPENPELAKLALRLGKQEERLEKLKAEELEKKGKGDFIYERFQEIEKILETASKAGLEDVEKELAGYKAKINKKEKQWKSSFSSPFPARQGNSSGACSPSSACQRPRKGRSCPLPSRAYGHCRCLSHLPRACQ</sequence>
<proteinExistence type="predicted"/>
<reference evidence="3" key="1">
    <citation type="submission" date="2020-06" db="EMBL/GenBank/DDBJ databases">
        <title>Unique genomic features of the anaerobic methanotrophic archaea.</title>
        <authorList>
            <person name="Chadwick G.L."/>
            <person name="Skennerton C.T."/>
            <person name="Laso-Perez R."/>
            <person name="Leu A.O."/>
            <person name="Speth D.R."/>
            <person name="Yu H."/>
            <person name="Morgan-Lang C."/>
            <person name="Hatzenpichler R."/>
            <person name="Goudeau D."/>
            <person name="Malmstrom R."/>
            <person name="Brazelton W.J."/>
            <person name="Woyke T."/>
            <person name="Hallam S.J."/>
            <person name="Tyson G.W."/>
            <person name="Wegener G."/>
            <person name="Boetius A."/>
            <person name="Orphan V."/>
        </authorList>
    </citation>
    <scope>NUCLEOTIDE SEQUENCE</scope>
</reference>
<keyword evidence="1" id="KW-0175">Coiled coil</keyword>
<dbReference type="PANTHER" id="PTHR15239:SF6">
    <property type="entry name" value="RIBOSOME QUALITY CONTROL COMPLEX SUBUNIT NEMF"/>
    <property type="match status" value="1"/>
</dbReference>
<feature type="coiled-coil region" evidence="1">
    <location>
        <begin position="258"/>
        <end position="328"/>
    </location>
</feature>
<dbReference type="PANTHER" id="PTHR15239">
    <property type="entry name" value="NUCLEAR EXPORT MEDIATOR FACTOR NEMF"/>
    <property type="match status" value="1"/>
</dbReference>
<accession>A0A7G9Z2E8</accession>
<dbReference type="Pfam" id="PF05833">
    <property type="entry name" value="NFACT_N"/>
    <property type="match status" value="1"/>
</dbReference>
<dbReference type="InterPro" id="IPR051608">
    <property type="entry name" value="RQC_Subunit_NEMF"/>
</dbReference>
<dbReference type="EMBL" id="MT631579">
    <property type="protein sequence ID" value="QNO54432.1"/>
    <property type="molecule type" value="Genomic_DNA"/>
</dbReference>
<evidence type="ECO:0000256" key="2">
    <source>
        <dbReference type="SAM" id="MobiDB-lite"/>
    </source>
</evidence>
<feature type="compositionally biased region" description="Polar residues" evidence="2">
    <location>
        <begin position="332"/>
        <end position="354"/>
    </location>
</feature>
<evidence type="ECO:0000313" key="3">
    <source>
        <dbReference type="EMBL" id="QNO54432.1"/>
    </source>
</evidence>
<dbReference type="GO" id="GO:0072344">
    <property type="term" value="P:rescue of stalled ribosome"/>
    <property type="evidence" value="ECO:0007669"/>
    <property type="project" value="TreeGrafter"/>
</dbReference>
<dbReference type="GO" id="GO:0043023">
    <property type="term" value="F:ribosomal large subunit binding"/>
    <property type="evidence" value="ECO:0007669"/>
    <property type="project" value="TreeGrafter"/>
</dbReference>
<gene>
    <name evidence="3" type="ORF">IPKNHHKO_00006</name>
</gene>
<dbReference type="GO" id="GO:1990112">
    <property type="term" value="C:RQC complex"/>
    <property type="evidence" value="ECO:0007669"/>
    <property type="project" value="TreeGrafter"/>
</dbReference>
<organism evidence="3">
    <name type="scientific">Candidatus Methanophaga sp. ANME-1 ERB7</name>
    <dbReference type="NCBI Taxonomy" id="2759913"/>
    <lineage>
        <taxon>Archaea</taxon>
        <taxon>Methanobacteriati</taxon>
        <taxon>Methanobacteriota</taxon>
        <taxon>Stenosarchaea group</taxon>
        <taxon>Methanomicrobia</taxon>
        <taxon>Candidatus Methanophagales</taxon>
        <taxon>Candidatus Methanophagaceae</taxon>
        <taxon>Candidatus Methanophaga</taxon>
    </lineage>
</organism>
<protein>
    <recommendedName>
        <fullName evidence="4">NFACT RNA-binding domain-containing protein</fullName>
    </recommendedName>
</protein>
<feature type="region of interest" description="Disordered" evidence="2">
    <location>
        <begin position="332"/>
        <end position="362"/>
    </location>
</feature>